<dbReference type="PANTHER" id="PTHR11351">
    <property type="entry name" value="ACYL-COA DESATURASE"/>
    <property type="match status" value="1"/>
</dbReference>
<dbReference type="GO" id="GO:0005789">
    <property type="term" value="C:endoplasmic reticulum membrane"/>
    <property type="evidence" value="ECO:0007669"/>
    <property type="project" value="TreeGrafter"/>
</dbReference>
<dbReference type="Gene3D" id="3.10.120.10">
    <property type="entry name" value="Cytochrome b5-like heme/steroid binding domain"/>
    <property type="match status" value="1"/>
</dbReference>
<dbReference type="InterPro" id="IPR036400">
    <property type="entry name" value="Cyt_B5-like_heme/steroid_sf"/>
</dbReference>
<keyword evidence="13 14" id="KW-0275">Fatty acid biosynthesis</keyword>
<dbReference type="PANTHER" id="PTHR11351:SF31">
    <property type="entry name" value="DESATURASE 1, ISOFORM A-RELATED"/>
    <property type="match status" value="1"/>
</dbReference>
<reference evidence="17 18" key="1">
    <citation type="submission" date="2022-09" db="EMBL/GenBank/DDBJ databases">
        <authorList>
            <person name="Palmer J.M."/>
        </authorList>
    </citation>
    <scope>NUCLEOTIDE SEQUENCE [LARGE SCALE GENOMIC DNA]</scope>
    <source>
        <strain evidence="17 18">DSM 7382</strain>
    </source>
</reference>
<evidence type="ECO:0000256" key="4">
    <source>
        <dbReference type="ARBA" id="ARBA00022617"/>
    </source>
</evidence>
<evidence type="ECO:0000256" key="5">
    <source>
        <dbReference type="ARBA" id="ARBA00022692"/>
    </source>
</evidence>
<dbReference type="InterPro" id="IPR018506">
    <property type="entry name" value="Cyt_B5_heme-BS"/>
</dbReference>
<evidence type="ECO:0000256" key="3">
    <source>
        <dbReference type="ARBA" id="ARBA00022516"/>
    </source>
</evidence>
<dbReference type="EMBL" id="JASBNA010000002">
    <property type="protein sequence ID" value="KAK7695075.1"/>
    <property type="molecule type" value="Genomic_DNA"/>
</dbReference>
<evidence type="ECO:0000256" key="14">
    <source>
        <dbReference type="PIRNR" id="PIRNR000345"/>
    </source>
</evidence>
<evidence type="ECO:0000256" key="7">
    <source>
        <dbReference type="ARBA" id="ARBA00022832"/>
    </source>
</evidence>
<evidence type="ECO:0000256" key="12">
    <source>
        <dbReference type="ARBA" id="ARBA00023136"/>
    </source>
</evidence>
<accession>A0AAW0GV08</accession>
<comment type="catalytic activity">
    <reaction evidence="14">
        <text>octadecanoyl-CoA + 2 Fe(II)-[cytochrome b5] + O2 + 2 H(+) = (9Z)-octadecenoyl-CoA + 2 Fe(III)-[cytochrome b5] + 2 H2O</text>
        <dbReference type="Rhea" id="RHEA:19721"/>
        <dbReference type="Rhea" id="RHEA-COMP:10438"/>
        <dbReference type="Rhea" id="RHEA-COMP:10439"/>
        <dbReference type="ChEBI" id="CHEBI:15377"/>
        <dbReference type="ChEBI" id="CHEBI:15378"/>
        <dbReference type="ChEBI" id="CHEBI:15379"/>
        <dbReference type="ChEBI" id="CHEBI:29033"/>
        <dbReference type="ChEBI" id="CHEBI:29034"/>
        <dbReference type="ChEBI" id="CHEBI:57387"/>
        <dbReference type="ChEBI" id="CHEBI:57394"/>
        <dbReference type="EC" id="1.14.19.1"/>
    </reaction>
</comment>
<keyword evidence="14" id="KW-0813">Transport</keyword>
<keyword evidence="4 14" id="KW-0349">Heme</keyword>
<keyword evidence="5 15" id="KW-0812">Transmembrane</keyword>
<evidence type="ECO:0000256" key="11">
    <source>
        <dbReference type="ARBA" id="ARBA00023098"/>
    </source>
</evidence>
<dbReference type="SUPFAM" id="SSF55856">
    <property type="entry name" value="Cytochrome b5-like heme/steroid binding domain"/>
    <property type="match status" value="1"/>
</dbReference>
<comment type="similarity">
    <text evidence="2 14">Belongs to the fatty acid desaturase type 1 family.</text>
</comment>
<keyword evidence="3 14" id="KW-0444">Lipid biosynthesis</keyword>
<evidence type="ECO:0000256" key="8">
    <source>
        <dbReference type="ARBA" id="ARBA00022989"/>
    </source>
</evidence>
<dbReference type="GO" id="GO:0020037">
    <property type="term" value="F:heme binding"/>
    <property type="evidence" value="ECO:0007669"/>
    <property type="project" value="InterPro"/>
</dbReference>
<keyword evidence="10 14" id="KW-0408">Iron</keyword>
<evidence type="ECO:0000259" key="16">
    <source>
        <dbReference type="PROSITE" id="PS50255"/>
    </source>
</evidence>
<comment type="function">
    <text evidence="14">Stearoyl-CoA desaturase that utilizes O(2) and electrons from reduced cytochrome b5 to introduce the first double bond into saturated fatty acyl-CoA substrates.</text>
</comment>
<evidence type="ECO:0000313" key="17">
    <source>
        <dbReference type="EMBL" id="KAK7695075.1"/>
    </source>
</evidence>
<dbReference type="CDD" id="cd03505">
    <property type="entry name" value="Delta9-FADS-like"/>
    <property type="match status" value="1"/>
</dbReference>
<sequence length="414" mass="47000">MGQSTTLTPVQPQYRIWWSNATFFVSVHIAAVVGLYHYPWYSVPKATIVLCFCLWQLACASVTIGYHRLYSHRAFRASLSVRLVLSILGASAFQGSIKVRSAFPRFTDDPIHDPYCATKGLLWSHMGWIFFKPKYERMSLVEHDDLDNDPVVRFQHKHYILLALTSGFVAPVLIGSLWGDAMGSFIWGSLLARVMTWHCTFFVNSLAHWDGLQPYSDENTSRTNLIIALLTVGEGNHNFHAFPHDFRAGPGYFDWDPSKWVILLLHRFGLATGLRKARQEDIADALVHMQAKHHHLPPPKYDVSSGDDQETVRAVYEIWDDERLQEYIEAKKGRCVLVIKGYVVDATGYLGEHPGGAALLRKFAIRFSQDKPTPSGESWKEATWAFEGGHNQHTRAARRQMRELIVARLSSSSI</sequence>
<organism evidence="17 18">
    <name type="scientific">Cerrena zonata</name>
    <dbReference type="NCBI Taxonomy" id="2478898"/>
    <lineage>
        <taxon>Eukaryota</taxon>
        <taxon>Fungi</taxon>
        <taxon>Dikarya</taxon>
        <taxon>Basidiomycota</taxon>
        <taxon>Agaricomycotina</taxon>
        <taxon>Agaricomycetes</taxon>
        <taxon>Polyporales</taxon>
        <taxon>Cerrenaceae</taxon>
        <taxon>Cerrena</taxon>
    </lineage>
</organism>
<evidence type="ECO:0000256" key="10">
    <source>
        <dbReference type="ARBA" id="ARBA00023004"/>
    </source>
</evidence>
<keyword evidence="9 14" id="KW-0560">Oxidoreductase</keyword>
<dbReference type="Pfam" id="PF00173">
    <property type="entry name" value="Cyt-b5"/>
    <property type="match status" value="1"/>
</dbReference>
<evidence type="ECO:0000313" key="18">
    <source>
        <dbReference type="Proteomes" id="UP001385951"/>
    </source>
</evidence>
<gene>
    <name evidence="17" type="ORF">QCA50_002265</name>
</gene>
<dbReference type="PROSITE" id="PS00191">
    <property type="entry name" value="CYTOCHROME_B5_1"/>
    <property type="match status" value="1"/>
</dbReference>
<proteinExistence type="inferred from homology"/>
<evidence type="ECO:0000256" key="1">
    <source>
        <dbReference type="ARBA" id="ARBA00004141"/>
    </source>
</evidence>
<feature type="transmembrane region" description="Helical" evidence="15">
    <location>
        <begin position="159"/>
        <end position="179"/>
    </location>
</feature>
<dbReference type="InterPro" id="IPR015876">
    <property type="entry name" value="Acyl-CoA_DS"/>
</dbReference>
<name>A0AAW0GV08_9APHY</name>
<dbReference type="AlphaFoldDB" id="A0AAW0GV08"/>
<dbReference type="GO" id="GO:0005506">
    <property type="term" value="F:iron ion binding"/>
    <property type="evidence" value="ECO:0007669"/>
    <property type="project" value="TreeGrafter"/>
</dbReference>
<feature type="domain" description="Cytochrome b5 heme-binding" evidence="16">
    <location>
        <begin position="316"/>
        <end position="410"/>
    </location>
</feature>
<evidence type="ECO:0000256" key="15">
    <source>
        <dbReference type="SAM" id="Phobius"/>
    </source>
</evidence>
<dbReference type="PRINTS" id="PR00075">
    <property type="entry name" value="FACDDSATRASE"/>
</dbReference>
<evidence type="ECO:0000256" key="13">
    <source>
        <dbReference type="ARBA" id="ARBA00023160"/>
    </source>
</evidence>
<dbReference type="EC" id="1.14.19.1" evidence="14"/>
<feature type="transmembrane region" description="Helical" evidence="15">
    <location>
        <begin position="16"/>
        <end position="36"/>
    </location>
</feature>
<keyword evidence="14" id="KW-0249">Electron transport</keyword>
<dbReference type="PROSITE" id="PS50255">
    <property type="entry name" value="CYTOCHROME_B5_2"/>
    <property type="match status" value="1"/>
</dbReference>
<protein>
    <recommendedName>
        <fullName evidence="14">Acyl-CoA desaturase</fullName>
        <ecNumber evidence="14">1.14.19.1</ecNumber>
    </recommendedName>
</protein>
<dbReference type="GO" id="GO:0004768">
    <property type="term" value="F:stearoyl-CoA 9-desaturase activity"/>
    <property type="evidence" value="ECO:0007669"/>
    <property type="project" value="UniProtKB-UniRule"/>
</dbReference>
<comment type="subcellular location">
    <subcellularLocation>
        <location evidence="1">Membrane</location>
        <topology evidence="1">Multi-pass membrane protein</topology>
    </subcellularLocation>
</comment>
<keyword evidence="8 15" id="KW-1133">Transmembrane helix</keyword>
<dbReference type="Proteomes" id="UP001385951">
    <property type="component" value="Unassembled WGS sequence"/>
</dbReference>
<evidence type="ECO:0000256" key="9">
    <source>
        <dbReference type="ARBA" id="ARBA00023002"/>
    </source>
</evidence>
<comment type="caution">
    <text evidence="17">The sequence shown here is derived from an EMBL/GenBank/DDBJ whole genome shotgun (WGS) entry which is preliminary data.</text>
</comment>
<keyword evidence="11 14" id="KW-0443">Lipid metabolism</keyword>
<comment type="cofactor">
    <cofactor evidence="14">
        <name>Fe(2+)</name>
        <dbReference type="ChEBI" id="CHEBI:29033"/>
    </cofactor>
    <text evidence="14">Expected to bind 2 Fe(2+) ions per subunit.</text>
</comment>
<evidence type="ECO:0000256" key="2">
    <source>
        <dbReference type="ARBA" id="ARBA00009295"/>
    </source>
</evidence>
<dbReference type="GO" id="GO:0006636">
    <property type="term" value="P:unsaturated fatty acid biosynthetic process"/>
    <property type="evidence" value="ECO:0007669"/>
    <property type="project" value="UniProtKB-UniRule"/>
</dbReference>
<feature type="transmembrane region" description="Helical" evidence="15">
    <location>
        <begin position="48"/>
        <end position="67"/>
    </location>
</feature>
<keyword evidence="18" id="KW-1185">Reference proteome</keyword>
<keyword evidence="6 14" id="KW-0479">Metal-binding</keyword>
<dbReference type="InterPro" id="IPR009160">
    <property type="entry name" value="Acyl-CoA_deSatase_haem/ster-bd"/>
</dbReference>
<keyword evidence="12 15" id="KW-0472">Membrane</keyword>
<dbReference type="InterPro" id="IPR001199">
    <property type="entry name" value="Cyt_B5-like_heme/steroid-bd"/>
</dbReference>
<dbReference type="PIRSF" id="PIRSF000345">
    <property type="entry name" value="OLE1"/>
    <property type="match status" value="1"/>
</dbReference>
<keyword evidence="7 14" id="KW-0276">Fatty acid metabolism</keyword>
<evidence type="ECO:0000256" key="6">
    <source>
        <dbReference type="ARBA" id="ARBA00022723"/>
    </source>
</evidence>